<keyword evidence="2 5" id="KW-0812">Transmembrane</keyword>
<dbReference type="InterPro" id="IPR052114">
    <property type="entry name" value="ER_autophagy_membrane_reg"/>
</dbReference>
<organism evidence="7 8">
    <name type="scientific">Chrysodeixis includens</name>
    <name type="common">Soybean looper</name>
    <name type="synonym">Pseudoplusia includens</name>
    <dbReference type="NCBI Taxonomy" id="689277"/>
    <lineage>
        <taxon>Eukaryota</taxon>
        <taxon>Metazoa</taxon>
        <taxon>Ecdysozoa</taxon>
        <taxon>Arthropoda</taxon>
        <taxon>Hexapoda</taxon>
        <taxon>Insecta</taxon>
        <taxon>Pterygota</taxon>
        <taxon>Neoptera</taxon>
        <taxon>Endopterygota</taxon>
        <taxon>Lepidoptera</taxon>
        <taxon>Glossata</taxon>
        <taxon>Ditrysia</taxon>
        <taxon>Noctuoidea</taxon>
        <taxon>Noctuidae</taxon>
        <taxon>Plusiinae</taxon>
        <taxon>Chrysodeixis</taxon>
    </lineage>
</organism>
<feature type="transmembrane region" description="Helical" evidence="5">
    <location>
        <begin position="173"/>
        <end position="197"/>
    </location>
</feature>
<sequence length="303" mass="34735">MLPMTGKYQHYKNEDIDDYFSAVGVPYVGRKMMAMSSPAMEIAVDGEEMSIKNISLMRTVEYKFKFGEEYEEHMPNTVLKSVTTKLNDNQLETKSVIADTGVACGRLYDFKDDECIIEQQVKTLKRFLEGWRMAVLPMKSVILWEQQWHPCAIVGSVSFLYFIIWLMDLNSLATFAVIGLFLNFVDFIVPVICNSLYGPTSWTGQHEKTYEEICKSIVATYNKALHNVRMFYSMRETSPCMYYILSISLLITLAWVASSINNTFLLYVMSITILLWPGVRHRGIFNTLLAMVNMAPKASLKTE</sequence>
<proteinExistence type="predicted"/>
<dbReference type="EMBL" id="LR824008">
    <property type="protein sequence ID" value="CAD0196944.1"/>
    <property type="molecule type" value="Genomic_DNA"/>
</dbReference>
<dbReference type="Proteomes" id="UP001154114">
    <property type="component" value="Chromosome 5"/>
</dbReference>
<dbReference type="Gene3D" id="2.40.128.20">
    <property type="match status" value="1"/>
</dbReference>
<dbReference type="GO" id="GO:0016020">
    <property type="term" value="C:membrane"/>
    <property type="evidence" value="ECO:0007669"/>
    <property type="project" value="UniProtKB-SubCell"/>
</dbReference>
<evidence type="ECO:0000256" key="4">
    <source>
        <dbReference type="ARBA" id="ARBA00023136"/>
    </source>
</evidence>
<accession>A0A9N8KZZ0</accession>
<protein>
    <recommendedName>
        <fullName evidence="6">RETREG1-3/ARL6IP-like N-terminal reticulon-homology domain-containing protein</fullName>
    </recommendedName>
</protein>
<dbReference type="PANTHER" id="PTHR20952:SF0">
    <property type="entry name" value="ADP-RIBOSYLATION FACTOR-LIKE PROTEIN 6-INTERACTING PROTEIN 1"/>
    <property type="match status" value="1"/>
</dbReference>
<gene>
    <name evidence="7" type="ORF">CINC_LOCUS11232</name>
</gene>
<evidence type="ECO:0000256" key="5">
    <source>
        <dbReference type="SAM" id="Phobius"/>
    </source>
</evidence>
<dbReference type="SUPFAM" id="SSF50814">
    <property type="entry name" value="Lipocalins"/>
    <property type="match status" value="1"/>
</dbReference>
<dbReference type="OrthoDB" id="6416122at2759"/>
<feature type="domain" description="RETREG1-3/ARL6IP-like N-terminal reticulon-homology" evidence="6">
    <location>
        <begin position="133"/>
        <end position="290"/>
    </location>
</feature>
<dbReference type="CDD" id="cd00742">
    <property type="entry name" value="FABP"/>
    <property type="match status" value="1"/>
</dbReference>
<keyword evidence="3 5" id="KW-1133">Transmembrane helix</keyword>
<dbReference type="PANTHER" id="PTHR20952">
    <property type="entry name" value="ADP-RIBOSYLATION-LIKE FACTOR 6-INTERACTING PROTEIN"/>
    <property type="match status" value="1"/>
</dbReference>
<keyword evidence="8" id="KW-1185">Reference proteome</keyword>
<evidence type="ECO:0000256" key="3">
    <source>
        <dbReference type="ARBA" id="ARBA00022989"/>
    </source>
</evidence>
<name>A0A9N8KZZ0_CHRIL</name>
<feature type="transmembrane region" description="Helical" evidence="5">
    <location>
        <begin position="148"/>
        <end position="167"/>
    </location>
</feature>
<dbReference type="GO" id="GO:0005783">
    <property type="term" value="C:endoplasmic reticulum"/>
    <property type="evidence" value="ECO:0007669"/>
    <property type="project" value="UniProtKB-ARBA"/>
</dbReference>
<reference evidence="7" key="1">
    <citation type="submission" date="2021-12" db="EMBL/GenBank/DDBJ databases">
        <authorList>
            <person name="King R."/>
        </authorList>
    </citation>
    <scope>NUCLEOTIDE SEQUENCE</scope>
</reference>
<dbReference type="InterPro" id="IPR012674">
    <property type="entry name" value="Calycin"/>
</dbReference>
<dbReference type="AlphaFoldDB" id="A0A9N8KZZ0"/>
<dbReference type="InterPro" id="IPR057282">
    <property type="entry name" value="RETREG1-3-like_RHD"/>
</dbReference>
<evidence type="ECO:0000259" key="6">
    <source>
        <dbReference type="Pfam" id="PF24456"/>
    </source>
</evidence>
<evidence type="ECO:0000256" key="2">
    <source>
        <dbReference type="ARBA" id="ARBA00022692"/>
    </source>
</evidence>
<dbReference type="Pfam" id="PF24456">
    <property type="entry name" value="RHD_RETREG1-3"/>
    <property type="match status" value="1"/>
</dbReference>
<feature type="transmembrane region" description="Helical" evidence="5">
    <location>
        <begin position="264"/>
        <end position="279"/>
    </location>
</feature>
<keyword evidence="4 5" id="KW-0472">Membrane</keyword>
<evidence type="ECO:0000256" key="1">
    <source>
        <dbReference type="ARBA" id="ARBA00004141"/>
    </source>
</evidence>
<evidence type="ECO:0000313" key="8">
    <source>
        <dbReference type="Proteomes" id="UP001154114"/>
    </source>
</evidence>
<feature type="transmembrane region" description="Helical" evidence="5">
    <location>
        <begin position="240"/>
        <end position="258"/>
    </location>
</feature>
<evidence type="ECO:0000313" key="7">
    <source>
        <dbReference type="EMBL" id="CAD0196944.1"/>
    </source>
</evidence>
<comment type="subcellular location">
    <subcellularLocation>
        <location evidence="1">Membrane</location>
        <topology evidence="1">Multi-pass membrane protein</topology>
    </subcellularLocation>
</comment>